<protein>
    <submittedName>
        <fullName evidence="6">Methyl-accepting chemotaxis protein</fullName>
    </submittedName>
</protein>
<dbReference type="GO" id="GO:0005886">
    <property type="term" value="C:plasma membrane"/>
    <property type="evidence" value="ECO:0007669"/>
    <property type="project" value="TreeGrafter"/>
</dbReference>
<dbReference type="GO" id="GO:0004888">
    <property type="term" value="F:transmembrane signaling receptor activity"/>
    <property type="evidence" value="ECO:0007669"/>
    <property type="project" value="InterPro"/>
</dbReference>
<dbReference type="Gene3D" id="1.10.287.950">
    <property type="entry name" value="Methyl-accepting chemotaxis protein"/>
    <property type="match status" value="1"/>
</dbReference>
<proteinExistence type="inferred from homology"/>
<keyword evidence="4" id="KW-0472">Membrane</keyword>
<dbReference type="Pfam" id="PF00015">
    <property type="entry name" value="MCPsignal"/>
    <property type="match status" value="1"/>
</dbReference>
<dbReference type="PROSITE" id="PS50111">
    <property type="entry name" value="CHEMOTAXIS_TRANSDUC_2"/>
    <property type="match status" value="1"/>
</dbReference>
<gene>
    <name evidence="6" type="ORF">CNEO2_10204</name>
</gene>
<evidence type="ECO:0000259" key="5">
    <source>
        <dbReference type="PROSITE" id="PS50111"/>
    </source>
</evidence>
<keyword evidence="3" id="KW-0807">Transducer</keyword>
<organism evidence="6 7">
    <name type="scientific">Clostridium neonatale</name>
    <dbReference type="NCBI Taxonomy" id="137838"/>
    <lineage>
        <taxon>Bacteria</taxon>
        <taxon>Bacillati</taxon>
        <taxon>Bacillota</taxon>
        <taxon>Clostridia</taxon>
        <taxon>Eubacteriales</taxon>
        <taxon>Clostridiaceae</taxon>
        <taxon>Clostridium</taxon>
    </lineage>
</organism>
<dbReference type="EMBL" id="CAMTCP010000111">
    <property type="protein sequence ID" value="CAI3564758.1"/>
    <property type="molecule type" value="Genomic_DNA"/>
</dbReference>
<evidence type="ECO:0000313" key="6">
    <source>
        <dbReference type="EMBL" id="CAI3564758.1"/>
    </source>
</evidence>
<dbReference type="PANTHER" id="PTHR43531:SF11">
    <property type="entry name" value="METHYL-ACCEPTING CHEMOTAXIS PROTEIN 3"/>
    <property type="match status" value="1"/>
</dbReference>
<keyword evidence="1" id="KW-0145">Chemotaxis</keyword>
<feature type="transmembrane region" description="Helical" evidence="4">
    <location>
        <begin position="192"/>
        <end position="210"/>
    </location>
</feature>
<dbReference type="GO" id="GO:0007165">
    <property type="term" value="P:signal transduction"/>
    <property type="evidence" value="ECO:0007669"/>
    <property type="project" value="UniProtKB-KW"/>
</dbReference>
<feature type="domain" description="Methyl-accepting transducer" evidence="5">
    <location>
        <begin position="322"/>
        <end position="551"/>
    </location>
</feature>
<evidence type="ECO:0000256" key="4">
    <source>
        <dbReference type="SAM" id="Phobius"/>
    </source>
</evidence>
<evidence type="ECO:0000313" key="7">
    <source>
        <dbReference type="Proteomes" id="UP001189143"/>
    </source>
</evidence>
<dbReference type="InterPro" id="IPR051310">
    <property type="entry name" value="MCP_chemotaxis"/>
</dbReference>
<dbReference type="AlphaFoldDB" id="A0AAD2DE90"/>
<dbReference type="SUPFAM" id="SSF58104">
    <property type="entry name" value="Methyl-accepting chemotaxis protein (MCP) signaling domain"/>
    <property type="match status" value="1"/>
</dbReference>
<dbReference type="PANTHER" id="PTHR43531">
    <property type="entry name" value="PROTEIN ICFG"/>
    <property type="match status" value="1"/>
</dbReference>
<dbReference type="SMART" id="SM00283">
    <property type="entry name" value="MA"/>
    <property type="match status" value="1"/>
</dbReference>
<dbReference type="InterPro" id="IPR004090">
    <property type="entry name" value="Chemotax_Me-accpt_rcpt"/>
</dbReference>
<evidence type="ECO:0000256" key="1">
    <source>
        <dbReference type="ARBA" id="ARBA00022500"/>
    </source>
</evidence>
<accession>A0AAD2DE90</accession>
<evidence type="ECO:0000256" key="2">
    <source>
        <dbReference type="ARBA" id="ARBA00029447"/>
    </source>
</evidence>
<dbReference type="InterPro" id="IPR004089">
    <property type="entry name" value="MCPsignal_dom"/>
</dbReference>
<name>A0AAD2DE90_9CLOT</name>
<dbReference type="Proteomes" id="UP001189143">
    <property type="component" value="Unassembled WGS sequence"/>
</dbReference>
<keyword evidence="4" id="KW-0812">Transmembrane</keyword>
<comment type="similarity">
    <text evidence="2">Belongs to the methyl-accepting chemotaxis (MCP) protein family.</text>
</comment>
<feature type="transmembrane region" description="Helical" evidence="4">
    <location>
        <begin position="22"/>
        <end position="44"/>
    </location>
</feature>
<sequence>MRDMGDIKEKLENYSIRMRNKIIFRIIIIFFAIFMIISIFQGVILSNNLTDMYNGPYEINSKVLAMQVKLREVNMYMYRATVDIAVKNIENANIASEELKKYSEEVQKLCKKDDVSQLKLINNFLLEIEKSENERQRVINFIEKDNSNSALQIMKTTYPQYIDSANDILSEISRKSQEDAVEFINISNKSKYIIFASEIIFGIIILMIMIKIINILNDITNDGINNVMKLCNRLKNGNLQADYSNILKDEIGIMTNELNKSIDLIGSYIKDETRILSLLANGDLNVNVNEEIEYRGDFFEIKGAFEAIIDRLNTIFKNLKIFVINVNNSSEVISQNIDLLSERSKNEVDTINRFSNFIEGINKKVEETNKNSINTNNITNDLNIKINLSNNKMMEMLKAMEEIEHSSKNIKNIIETINEIAEQTNLLALNAAIEASRAGESGKGFAVVAEEVRKLAEESVNAVKETTILIEKSIKDVRKGQELADNTAKSINDLVNDVDEVKNLIGKITCDTNEQEALIKKANNEIDEISKSVQLNAISSDEIASSTKGLSKELKVIEVELLKYNLKRIIYTKR</sequence>
<keyword evidence="4" id="KW-1133">Transmembrane helix</keyword>
<dbReference type="PRINTS" id="PR00260">
    <property type="entry name" value="CHEMTRNSDUCR"/>
</dbReference>
<comment type="caution">
    <text evidence="6">The sequence shown here is derived from an EMBL/GenBank/DDBJ whole genome shotgun (WGS) entry which is preliminary data.</text>
</comment>
<reference evidence="6" key="1">
    <citation type="submission" date="2022-10" db="EMBL/GenBank/DDBJ databases">
        <authorList>
            <person name="Aires J."/>
            <person name="Mesa V."/>
        </authorList>
    </citation>
    <scope>NUCLEOTIDE SEQUENCE</scope>
    <source>
        <strain evidence="6">Clostridium neonatale JD116</strain>
    </source>
</reference>
<evidence type="ECO:0000256" key="3">
    <source>
        <dbReference type="PROSITE-ProRule" id="PRU00284"/>
    </source>
</evidence>
<dbReference type="GO" id="GO:0006935">
    <property type="term" value="P:chemotaxis"/>
    <property type="evidence" value="ECO:0007669"/>
    <property type="project" value="UniProtKB-KW"/>
</dbReference>